<dbReference type="InterPro" id="IPR005835">
    <property type="entry name" value="NTP_transferase_dom"/>
</dbReference>
<protein>
    <submittedName>
        <fullName evidence="3">Mannose-1-phosphate guanylyltransferase</fullName>
    </submittedName>
</protein>
<proteinExistence type="predicted"/>
<dbReference type="InterPro" id="IPR051161">
    <property type="entry name" value="Mannose-6P_isomerase_type2"/>
</dbReference>
<accession>A0A4R5KL81</accession>
<keyword evidence="3" id="KW-0548">Nucleotidyltransferase</keyword>
<dbReference type="Pfam" id="PF00483">
    <property type="entry name" value="NTP_transferase"/>
    <property type="match status" value="1"/>
</dbReference>
<dbReference type="RefSeq" id="WP_133230657.1">
    <property type="nucleotide sequence ID" value="NZ_SMRT01000008.1"/>
</dbReference>
<evidence type="ECO:0000313" key="4">
    <source>
        <dbReference type="Proteomes" id="UP000295636"/>
    </source>
</evidence>
<dbReference type="PANTHER" id="PTHR46390:SF1">
    <property type="entry name" value="MANNOSE-1-PHOSPHATE GUANYLYLTRANSFERASE"/>
    <property type="match status" value="1"/>
</dbReference>
<dbReference type="Gene3D" id="3.90.550.10">
    <property type="entry name" value="Spore Coat Polysaccharide Biosynthesis Protein SpsA, Chain A"/>
    <property type="match status" value="1"/>
</dbReference>
<dbReference type="SUPFAM" id="SSF53448">
    <property type="entry name" value="Nucleotide-diphospho-sugar transferases"/>
    <property type="match status" value="1"/>
</dbReference>
<dbReference type="InterPro" id="IPR029044">
    <property type="entry name" value="Nucleotide-diphossugar_trans"/>
</dbReference>
<feature type="compositionally biased region" description="Low complexity" evidence="1">
    <location>
        <begin position="344"/>
        <end position="359"/>
    </location>
</feature>
<reference evidence="3 4" key="1">
    <citation type="submission" date="2019-03" db="EMBL/GenBank/DDBJ databases">
        <title>This is whole genome sequence of Paenibacillus sp MS74 strain.</title>
        <authorList>
            <person name="Trinh H.N."/>
        </authorList>
    </citation>
    <scope>NUCLEOTIDE SEQUENCE [LARGE SCALE GENOMIC DNA]</scope>
    <source>
        <strain evidence="3 4">MS74</strain>
    </source>
</reference>
<sequence length="497" mass="53058">MNMVLLSGGSGSRLWPLSSERRSKQFIPFFKDGNGRPSSMLQNVWSQLQSRGLHRSTVIATSSSQRDQIAGQLGETVDLVLEPEKRDTFPAIMLSVAYLYSRKGIPPDEIVAVMPVDSCVEDSFYDVLQQLPDALRASGANVALVGVRPSYPSVKYGYIIPERPARLAGALAIREFHEKPSAEAAQRYIARGALWNCGVFAFRAGFLLDKLAAMGLPAVYEELLLEYNRLESRSFDYAVVEKEKKVAALVYDKSWKDLGSWCTLVEELSQPVTGAGLISEGSRDVHIVNELKLPIVVHGLSDVVVAAGREGILVMGKGAGGGLKDTLSRLSGSGGVEADPEGLAETAASAEAAEPATPEDGAGSVQAKCSAGSAGLVTSPPAACAMPGATAASRLVIDRSTFADGIVVTTTRIHLNAGERLVYEPQPTEDRRTVSWTVLHGRLQLMNCKGEMTLSSGGNAALNEGDAAVIQAEEEADLLEVVTAVGGSYRRTRSEFM</sequence>
<dbReference type="AlphaFoldDB" id="A0A4R5KL81"/>
<dbReference type="GO" id="GO:0009298">
    <property type="term" value="P:GDP-mannose biosynthetic process"/>
    <property type="evidence" value="ECO:0007669"/>
    <property type="project" value="TreeGrafter"/>
</dbReference>
<keyword evidence="3" id="KW-0808">Transferase</keyword>
<dbReference type="EMBL" id="SMRT01000008">
    <property type="protein sequence ID" value="TDF96329.1"/>
    <property type="molecule type" value="Genomic_DNA"/>
</dbReference>
<feature type="domain" description="Nucleotidyl transferase" evidence="2">
    <location>
        <begin position="4"/>
        <end position="267"/>
    </location>
</feature>
<evidence type="ECO:0000313" key="3">
    <source>
        <dbReference type="EMBL" id="TDF96329.1"/>
    </source>
</evidence>
<dbReference type="Proteomes" id="UP000295636">
    <property type="component" value="Unassembled WGS sequence"/>
</dbReference>
<organism evidence="3 4">
    <name type="scientific">Paenibacillus piri</name>
    <dbReference type="NCBI Taxonomy" id="2547395"/>
    <lineage>
        <taxon>Bacteria</taxon>
        <taxon>Bacillati</taxon>
        <taxon>Bacillota</taxon>
        <taxon>Bacilli</taxon>
        <taxon>Bacillales</taxon>
        <taxon>Paenibacillaceae</taxon>
        <taxon>Paenibacillus</taxon>
    </lineage>
</organism>
<name>A0A4R5KL81_9BACL</name>
<gene>
    <name evidence="3" type="ORF">E1757_18285</name>
</gene>
<comment type="caution">
    <text evidence="3">The sequence shown here is derived from an EMBL/GenBank/DDBJ whole genome shotgun (WGS) entry which is preliminary data.</text>
</comment>
<dbReference type="SUPFAM" id="SSF159283">
    <property type="entry name" value="Guanosine diphospho-D-mannose pyrophosphorylase/mannose-6-phosphate isomerase linker domain"/>
    <property type="match status" value="1"/>
</dbReference>
<dbReference type="GO" id="GO:0004475">
    <property type="term" value="F:mannose-1-phosphate guanylyltransferase (GTP) activity"/>
    <property type="evidence" value="ECO:0007669"/>
    <property type="project" value="TreeGrafter"/>
</dbReference>
<feature type="region of interest" description="Disordered" evidence="1">
    <location>
        <begin position="330"/>
        <end position="365"/>
    </location>
</feature>
<evidence type="ECO:0000259" key="2">
    <source>
        <dbReference type="Pfam" id="PF00483"/>
    </source>
</evidence>
<dbReference type="PANTHER" id="PTHR46390">
    <property type="entry name" value="MANNOSE-1-PHOSPHATE GUANYLYLTRANSFERASE"/>
    <property type="match status" value="1"/>
</dbReference>
<evidence type="ECO:0000256" key="1">
    <source>
        <dbReference type="SAM" id="MobiDB-lite"/>
    </source>
</evidence>
<keyword evidence="4" id="KW-1185">Reference proteome</keyword>
<dbReference type="OrthoDB" id="9806359at2"/>